<reference evidence="2 3" key="1">
    <citation type="submission" date="2018-10" db="EMBL/GenBank/DDBJ databases">
        <title>Comamonadaceae CDC group NO-1 genome sequencing and assembly.</title>
        <authorList>
            <person name="Bernier A.-M."/>
            <person name="Bernard K."/>
        </authorList>
    </citation>
    <scope>NUCLEOTIDE SEQUENCE [LARGE SCALE GENOMIC DNA]</scope>
    <source>
        <strain evidence="2 3">NML180582</strain>
    </source>
</reference>
<dbReference type="AlphaFoldDB" id="A0A3M6RUC4"/>
<feature type="region of interest" description="Disordered" evidence="1">
    <location>
        <begin position="48"/>
        <end position="69"/>
    </location>
</feature>
<sequence>MNDAGPLCVGLPALSGQRHRRWQKGALPGPSLRSALGWGLFFGPRRTYQNNPSCLPSRPPQARRPTRHE</sequence>
<name>A0A3M6RUC4_9BURK</name>
<comment type="caution">
    <text evidence="2">The sequence shown here is derived from an EMBL/GenBank/DDBJ whole genome shotgun (WGS) entry which is preliminary data.</text>
</comment>
<gene>
    <name evidence="2" type="ORF">EBQ34_00655</name>
</gene>
<proteinExistence type="predicted"/>
<evidence type="ECO:0000313" key="2">
    <source>
        <dbReference type="EMBL" id="RMX18907.1"/>
    </source>
</evidence>
<evidence type="ECO:0000313" key="3">
    <source>
        <dbReference type="Proteomes" id="UP000275180"/>
    </source>
</evidence>
<protein>
    <submittedName>
        <fullName evidence="2">Uncharacterized protein</fullName>
    </submittedName>
</protein>
<dbReference type="EMBL" id="RDQJ01000001">
    <property type="protein sequence ID" value="RMX18907.1"/>
    <property type="molecule type" value="Genomic_DNA"/>
</dbReference>
<organism evidence="2 3">
    <name type="scientific">Vandammella animalimorsus</name>
    <dbReference type="NCBI Taxonomy" id="2029117"/>
    <lineage>
        <taxon>Bacteria</taxon>
        <taxon>Pseudomonadati</taxon>
        <taxon>Pseudomonadota</taxon>
        <taxon>Betaproteobacteria</taxon>
        <taxon>Burkholderiales</taxon>
        <taxon>Comamonadaceae</taxon>
        <taxon>Vandammella</taxon>
    </lineage>
</organism>
<accession>A0A3M6RUC4</accession>
<dbReference type="Proteomes" id="UP000275180">
    <property type="component" value="Unassembled WGS sequence"/>
</dbReference>
<evidence type="ECO:0000256" key="1">
    <source>
        <dbReference type="SAM" id="MobiDB-lite"/>
    </source>
</evidence>